<dbReference type="InterPro" id="IPR007848">
    <property type="entry name" value="Small_mtfrase_dom"/>
</dbReference>
<dbReference type="EMBL" id="FQZZ01000006">
    <property type="protein sequence ID" value="SHK57989.1"/>
    <property type="molecule type" value="Genomic_DNA"/>
</dbReference>
<evidence type="ECO:0000256" key="4">
    <source>
        <dbReference type="ARBA" id="ARBA00022679"/>
    </source>
</evidence>
<dbReference type="Pfam" id="PF05175">
    <property type="entry name" value="MTS"/>
    <property type="match status" value="1"/>
</dbReference>
<dbReference type="Proteomes" id="UP000324252">
    <property type="component" value="Unassembled WGS sequence"/>
</dbReference>
<dbReference type="InterPro" id="IPR046977">
    <property type="entry name" value="RsmC/RlmG"/>
</dbReference>
<dbReference type="PROSITE" id="PS00092">
    <property type="entry name" value="N6_MTASE"/>
    <property type="match status" value="1"/>
</dbReference>
<keyword evidence="1" id="KW-0963">Cytoplasm</keyword>
<dbReference type="GO" id="GO:0008757">
    <property type="term" value="F:S-adenosylmethionine-dependent methyltransferase activity"/>
    <property type="evidence" value="ECO:0007669"/>
    <property type="project" value="InterPro"/>
</dbReference>
<dbReference type="CDD" id="cd02440">
    <property type="entry name" value="AdoMet_MTases"/>
    <property type="match status" value="1"/>
</dbReference>
<protein>
    <submittedName>
        <fullName evidence="7">16S rRNA (Guanine1207-N2)-methyltransferase</fullName>
    </submittedName>
</protein>
<evidence type="ECO:0000256" key="3">
    <source>
        <dbReference type="ARBA" id="ARBA00022603"/>
    </source>
</evidence>
<dbReference type="GO" id="GO:0006364">
    <property type="term" value="P:rRNA processing"/>
    <property type="evidence" value="ECO:0007669"/>
    <property type="project" value="UniProtKB-KW"/>
</dbReference>
<keyword evidence="2" id="KW-0698">rRNA processing</keyword>
<organism evidence="7 8">
    <name type="scientific">Lutimaribacter pacificus</name>
    <dbReference type="NCBI Taxonomy" id="391948"/>
    <lineage>
        <taxon>Bacteria</taxon>
        <taxon>Pseudomonadati</taxon>
        <taxon>Pseudomonadota</taxon>
        <taxon>Alphaproteobacteria</taxon>
        <taxon>Rhodobacterales</taxon>
        <taxon>Roseobacteraceae</taxon>
        <taxon>Lutimaribacter</taxon>
    </lineage>
</organism>
<keyword evidence="8" id="KW-1185">Reference proteome</keyword>
<proteinExistence type="predicted"/>
<evidence type="ECO:0000256" key="5">
    <source>
        <dbReference type="ARBA" id="ARBA00022691"/>
    </source>
</evidence>
<reference evidence="7 8" key="1">
    <citation type="submission" date="2016-11" db="EMBL/GenBank/DDBJ databases">
        <authorList>
            <person name="Varghese N."/>
            <person name="Submissions S."/>
        </authorList>
    </citation>
    <scope>NUCLEOTIDE SEQUENCE [LARGE SCALE GENOMIC DNA]</scope>
    <source>
        <strain evidence="7 8">DSM 29620</strain>
    </source>
</reference>
<keyword evidence="4 7" id="KW-0808">Transferase</keyword>
<evidence type="ECO:0000313" key="7">
    <source>
        <dbReference type="EMBL" id="SHK57989.1"/>
    </source>
</evidence>
<feature type="domain" description="Methyltransferase small" evidence="6">
    <location>
        <begin position="159"/>
        <end position="321"/>
    </location>
</feature>
<gene>
    <name evidence="7" type="ORF">SAMN05444142_106254</name>
</gene>
<evidence type="ECO:0000256" key="1">
    <source>
        <dbReference type="ARBA" id="ARBA00022490"/>
    </source>
</evidence>
<dbReference type="InterPro" id="IPR002052">
    <property type="entry name" value="DNA_methylase_N6_adenine_CS"/>
</dbReference>
<accession>A0A1H0E030</accession>
<dbReference type="GO" id="GO:0032259">
    <property type="term" value="P:methylation"/>
    <property type="evidence" value="ECO:0007669"/>
    <property type="project" value="UniProtKB-KW"/>
</dbReference>
<name>A0A1H0E030_9RHOB</name>
<dbReference type="SUPFAM" id="SSF53335">
    <property type="entry name" value="S-adenosyl-L-methionine-dependent methyltransferases"/>
    <property type="match status" value="1"/>
</dbReference>
<dbReference type="PANTHER" id="PTHR47816">
    <property type="entry name" value="RIBOSOMAL RNA SMALL SUBUNIT METHYLTRANSFERASE C"/>
    <property type="match status" value="1"/>
</dbReference>
<dbReference type="GO" id="GO:0003676">
    <property type="term" value="F:nucleic acid binding"/>
    <property type="evidence" value="ECO:0007669"/>
    <property type="project" value="InterPro"/>
</dbReference>
<dbReference type="GO" id="GO:0008170">
    <property type="term" value="F:N-methyltransferase activity"/>
    <property type="evidence" value="ECO:0007669"/>
    <property type="project" value="UniProtKB-ARBA"/>
</dbReference>
<keyword evidence="3 7" id="KW-0489">Methyltransferase</keyword>
<evidence type="ECO:0000313" key="8">
    <source>
        <dbReference type="Proteomes" id="UP000324252"/>
    </source>
</evidence>
<dbReference type="AlphaFoldDB" id="A0A1H0E030"/>
<sequence>MTHPRFSLARDARLFDMPDTGDVAVFGAVAGVDLSDLPQDRLVIVSPLRTDHEACERAGLRVALDRPEAPVLSIVILPRAKALARGLIATAIAATDGPVVVDGQKTDGVDSILKDCRKRGELGEVIAKAHGKLFVLRGDAADFADWALPDTPRDVGEGFVTVPGIFSADGIDPASRLLADNLPARLGKTVADLGAGWGYLARRALERDEIAELHLVEDDHTALDCARRNVTDPRARFHWADATRWRPDQPLDAVIMNPPFHTGRTAEPALGQAFIANAAACLAPHGRLWLVANRHLPYEATIARHFAHCEEIAGDNRFKLLAAHRPTRHKR</sequence>
<dbReference type="InterPro" id="IPR029063">
    <property type="entry name" value="SAM-dependent_MTases_sf"/>
</dbReference>
<evidence type="ECO:0000256" key="2">
    <source>
        <dbReference type="ARBA" id="ARBA00022552"/>
    </source>
</evidence>
<evidence type="ECO:0000259" key="6">
    <source>
        <dbReference type="Pfam" id="PF05175"/>
    </source>
</evidence>
<keyword evidence="5" id="KW-0949">S-adenosyl-L-methionine</keyword>
<dbReference type="PANTHER" id="PTHR47816:SF4">
    <property type="entry name" value="RIBOSOMAL RNA SMALL SUBUNIT METHYLTRANSFERASE C"/>
    <property type="match status" value="1"/>
</dbReference>
<dbReference type="Gene3D" id="3.40.50.150">
    <property type="entry name" value="Vaccinia Virus protein VP39"/>
    <property type="match status" value="1"/>
</dbReference>